<keyword evidence="2" id="KW-1185">Reference proteome</keyword>
<protein>
    <submittedName>
        <fullName evidence="1">Uncharacterized protein</fullName>
    </submittedName>
</protein>
<name>A0ACB9S125_9MYRT</name>
<dbReference type="Proteomes" id="UP001057402">
    <property type="component" value="Chromosome 2"/>
</dbReference>
<proteinExistence type="predicted"/>
<evidence type="ECO:0000313" key="2">
    <source>
        <dbReference type="Proteomes" id="UP001057402"/>
    </source>
</evidence>
<organism evidence="1 2">
    <name type="scientific">Melastoma candidum</name>
    <dbReference type="NCBI Taxonomy" id="119954"/>
    <lineage>
        <taxon>Eukaryota</taxon>
        <taxon>Viridiplantae</taxon>
        <taxon>Streptophyta</taxon>
        <taxon>Embryophyta</taxon>
        <taxon>Tracheophyta</taxon>
        <taxon>Spermatophyta</taxon>
        <taxon>Magnoliopsida</taxon>
        <taxon>eudicotyledons</taxon>
        <taxon>Gunneridae</taxon>
        <taxon>Pentapetalae</taxon>
        <taxon>rosids</taxon>
        <taxon>malvids</taxon>
        <taxon>Myrtales</taxon>
        <taxon>Melastomataceae</taxon>
        <taxon>Melastomatoideae</taxon>
        <taxon>Melastomateae</taxon>
        <taxon>Melastoma</taxon>
    </lineage>
</organism>
<accession>A0ACB9S125</accession>
<reference evidence="2" key="1">
    <citation type="journal article" date="2023" name="Front. Plant Sci.">
        <title>Chromosomal-level genome assembly of Melastoma candidum provides insights into trichome evolution.</title>
        <authorList>
            <person name="Zhong Y."/>
            <person name="Wu W."/>
            <person name="Sun C."/>
            <person name="Zou P."/>
            <person name="Liu Y."/>
            <person name="Dai S."/>
            <person name="Zhou R."/>
        </authorList>
    </citation>
    <scope>NUCLEOTIDE SEQUENCE [LARGE SCALE GENOMIC DNA]</scope>
</reference>
<evidence type="ECO:0000313" key="1">
    <source>
        <dbReference type="EMBL" id="KAI4384176.1"/>
    </source>
</evidence>
<gene>
    <name evidence="1" type="ORF">MLD38_002364</name>
</gene>
<dbReference type="EMBL" id="CM042881">
    <property type="protein sequence ID" value="KAI4384176.1"/>
    <property type="molecule type" value="Genomic_DNA"/>
</dbReference>
<comment type="caution">
    <text evidence="1">The sequence shown here is derived from an EMBL/GenBank/DDBJ whole genome shotgun (WGS) entry which is preliminary data.</text>
</comment>
<sequence>MKVEVVSSEFIKPSDPTPLSLGRLDLSLFDQLTPAIYTPLLLYYPSGKTSPSVDKIRCLKSSLSLLLVHFYPLAGRIRDQLYIDCNDWGVRFLEADVKCSLSDMLVRPQPLEMKMLLPIDMESEEAGTGPILLVQANSFECGGFALGMCISHKIADMGTFGNFLASWADAAVDITKVEPPLFNASTLIPPSIHLAGMPPVELPKAKTITRRYVFDSSKLTALRTRITSKQVTPPTRVEAVSALLWKCISKASLNLGLGRRKSLFSLAVNLRSRMLPPLPANTFGNLVGSICIGMTVDEVTETDLSELARKFKEEKDSYLENHVKKDLVGEKITMTISASAKAFGELISGEGVDFYNCSPWCGFPLYEADFGWGRPIWASHVSTQFKNSIVMMDQVGGEGIEVWLTLLTDHMNELDKVEGLMEFASLNPSISR</sequence>